<gene>
    <name evidence="2" type="ordered locus">Nther_2493</name>
</gene>
<dbReference type="HOGENOM" id="CLU_917742_0_0_9"/>
<sequence length="303" mass="33665">MSISKMFSKSYDTLRSYPGLIVFALVLIILLNIIQLPLFLNIDTFYPSFEDMSVEYLFEQFGYFAFPESPPGGTPLNEGAFLEPQPGEEGDITENQTETMATAVIILGTTIFIFILSIFLAPAYLGIVRDAISEGKSPQASAFFAYGKKLFLKFLGFFLLLAVAIFLLSILFGLIAVILGGIFPAQVEFIGQLYHLFGFLLAFFLIFVEFELVEGSSMDKLTDAIGRSIRKVSKNKLKILTYVASFVAIGVLTILVGMVFNMLPMAISMFVIPLLYGLVTTFLLVSLYHAFYSLSNKEGEEVY</sequence>
<proteinExistence type="predicted"/>
<feature type="transmembrane region" description="Helical" evidence="1">
    <location>
        <begin position="103"/>
        <end position="129"/>
    </location>
</feature>
<protein>
    <submittedName>
        <fullName evidence="2">Uncharacterized protein</fullName>
    </submittedName>
</protein>
<dbReference type="EMBL" id="CP001034">
    <property type="protein sequence ID" value="ACB86056.1"/>
    <property type="molecule type" value="Genomic_DNA"/>
</dbReference>
<keyword evidence="1" id="KW-1133">Transmembrane helix</keyword>
<reference evidence="2 3" key="1">
    <citation type="submission" date="2008-04" db="EMBL/GenBank/DDBJ databases">
        <title>Complete sequence of chromosome of Natranaerobius thermophilus JW/NM-WN-LF.</title>
        <authorList>
            <consortium name="US DOE Joint Genome Institute"/>
            <person name="Copeland A."/>
            <person name="Lucas S."/>
            <person name="Lapidus A."/>
            <person name="Glavina del Rio T."/>
            <person name="Dalin E."/>
            <person name="Tice H."/>
            <person name="Bruce D."/>
            <person name="Goodwin L."/>
            <person name="Pitluck S."/>
            <person name="Chertkov O."/>
            <person name="Brettin T."/>
            <person name="Detter J.C."/>
            <person name="Han C."/>
            <person name="Kuske C.R."/>
            <person name="Schmutz J."/>
            <person name="Larimer F."/>
            <person name="Land M."/>
            <person name="Hauser L."/>
            <person name="Kyrpides N."/>
            <person name="Lykidis A."/>
            <person name="Mesbah N.M."/>
            <person name="Wiegel J."/>
        </authorList>
    </citation>
    <scope>NUCLEOTIDE SEQUENCE [LARGE SCALE GENOMIC DNA]</scope>
    <source>
        <strain evidence="3">ATCC BAA-1301 / DSM 18059 / JW/NM-WN-LF</strain>
    </source>
</reference>
<dbReference type="RefSeq" id="WP_012448900.1">
    <property type="nucleotide sequence ID" value="NC_010718.1"/>
</dbReference>
<evidence type="ECO:0000256" key="1">
    <source>
        <dbReference type="SAM" id="Phobius"/>
    </source>
</evidence>
<feature type="transmembrane region" description="Helical" evidence="1">
    <location>
        <begin position="20"/>
        <end position="40"/>
    </location>
</feature>
<dbReference type="STRING" id="457570.Nther_2493"/>
<evidence type="ECO:0000313" key="3">
    <source>
        <dbReference type="Proteomes" id="UP000001683"/>
    </source>
</evidence>
<keyword evidence="1" id="KW-0472">Membrane</keyword>
<feature type="transmembrane region" description="Helical" evidence="1">
    <location>
        <begin position="266"/>
        <end position="288"/>
    </location>
</feature>
<accession>B2A1B8</accession>
<evidence type="ECO:0000313" key="2">
    <source>
        <dbReference type="EMBL" id="ACB86056.1"/>
    </source>
</evidence>
<feature type="transmembrane region" description="Helical" evidence="1">
    <location>
        <begin position="189"/>
        <end position="208"/>
    </location>
</feature>
<reference evidence="2 3" key="2">
    <citation type="journal article" date="2011" name="J. Bacteriol.">
        <title>Complete genome sequence of the anaerobic, halophilic alkalithermophile Natranaerobius thermophilus JW/NM-WN-LF.</title>
        <authorList>
            <person name="Zhao B."/>
            <person name="Mesbah N.M."/>
            <person name="Dalin E."/>
            <person name="Goodwin L."/>
            <person name="Nolan M."/>
            <person name="Pitluck S."/>
            <person name="Chertkov O."/>
            <person name="Brettin T.S."/>
            <person name="Han J."/>
            <person name="Larimer F.W."/>
            <person name="Land M.L."/>
            <person name="Hauser L."/>
            <person name="Kyrpides N."/>
            <person name="Wiegel J."/>
        </authorList>
    </citation>
    <scope>NUCLEOTIDE SEQUENCE [LARGE SCALE GENOMIC DNA]</scope>
    <source>
        <strain evidence="3">ATCC BAA-1301 / DSM 18059 / JW/NM-WN-LF</strain>
    </source>
</reference>
<dbReference type="InParanoid" id="B2A1B8"/>
<dbReference type="KEGG" id="nth:Nther_2493"/>
<dbReference type="Proteomes" id="UP000001683">
    <property type="component" value="Chromosome"/>
</dbReference>
<keyword evidence="3" id="KW-1185">Reference proteome</keyword>
<feature type="transmembrane region" description="Helical" evidence="1">
    <location>
        <begin position="150"/>
        <end position="183"/>
    </location>
</feature>
<feature type="transmembrane region" description="Helical" evidence="1">
    <location>
        <begin position="239"/>
        <end position="260"/>
    </location>
</feature>
<dbReference type="AlphaFoldDB" id="B2A1B8"/>
<keyword evidence="1" id="KW-0812">Transmembrane</keyword>
<name>B2A1B8_NATTJ</name>
<organism evidence="2 3">
    <name type="scientific">Natranaerobius thermophilus (strain ATCC BAA-1301 / DSM 18059 / JW/NM-WN-LF)</name>
    <dbReference type="NCBI Taxonomy" id="457570"/>
    <lineage>
        <taxon>Bacteria</taxon>
        <taxon>Bacillati</taxon>
        <taxon>Bacillota</taxon>
        <taxon>Clostridia</taxon>
        <taxon>Natranaerobiales</taxon>
        <taxon>Natranaerobiaceae</taxon>
        <taxon>Natranaerobius</taxon>
    </lineage>
</organism>